<keyword evidence="3" id="KW-1185">Reference proteome</keyword>
<reference evidence="2" key="1">
    <citation type="journal article" date="2020" name="Stud. Mycol.">
        <title>101 Dothideomycetes genomes: a test case for predicting lifestyles and emergence of pathogens.</title>
        <authorList>
            <person name="Haridas S."/>
            <person name="Albert R."/>
            <person name="Binder M."/>
            <person name="Bloem J."/>
            <person name="Labutti K."/>
            <person name="Salamov A."/>
            <person name="Andreopoulos B."/>
            <person name="Baker S."/>
            <person name="Barry K."/>
            <person name="Bills G."/>
            <person name="Bluhm B."/>
            <person name="Cannon C."/>
            <person name="Castanera R."/>
            <person name="Culley D."/>
            <person name="Daum C."/>
            <person name="Ezra D."/>
            <person name="Gonzalez J."/>
            <person name="Henrissat B."/>
            <person name="Kuo A."/>
            <person name="Liang C."/>
            <person name="Lipzen A."/>
            <person name="Lutzoni F."/>
            <person name="Magnuson J."/>
            <person name="Mondo S."/>
            <person name="Nolan M."/>
            <person name="Ohm R."/>
            <person name="Pangilinan J."/>
            <person name="Park H.-J."/>
            <person name="Ramirez L."/>
            <person name="Alfaro M."/>
            <person name="Sun H."/>
            <person name="Tritt A."/>
            <person name="Yoshinaga Y."/>
            <person name="Zwiers L.-H."/>
            <person name="Turgeon B."/>
            <person name="Goodwin S."/>
            <person name="Spatafora J."/>
            <person name="Crous P."/>
            <person name="Grigoriev I."/>
        </authorList>
    </citation>
    <scope>NUCLEOTIDE SEQUENCE</scope>
    <source>
        <strain evidence="2">HMLAC05119</strain>
    </source>
</reference>
<accession>A0A6A5QTI6</accession>
<evidence type="ECO:0000313" key="3">
    <source>
        <dbReference type="Proteomes" id="UP000800096"/>
    </source>
</evidence>
<feature type="signal peptide" evidence="1">
    <location>
        <begin position="1"/>
        <end position="18"/>
    </location>
</feature>
<dbReference type="EMBL" id="ML979133">
    <property type="protein sequence ID" value="KAF1918699.1"/>
    <property type="molecule type" value="Genomic_DNA"/>
</dbReference>
<dbReference type="Proteomes" id="UP000800096">
    <property type="component" value="Unassembled WGS sequence"/>
</dbReference>
<proteinExistence type="predicted"/>
<sequence length="143" mass="16137">MMLSLLFIILDFIHSLAATWPSALILNVPAAWSPLRRGKFSGVPLPVRVTCSHTLHRTWLRLRTLNHLNLSLSQRSNVADSRTFDLPHLLGHNTILVPSTRSRSQQQVTARPKRRAHFCVKPASTRPILQLSIPRTQLAPRAC</sequence>
<name>A0A6A5QTI6_AMPQU</name>
<evidence type="ECO:0008006" key="4">
    <source>
        <dbReference type="Google" id="ProtNLM"/>
    </source>
</evidence>
<keyword evidence="1" id="KW-0732">Signal</keyword>
<protein>
    <recommendedName>
        <fullName evidence="4">Secreted protein</fullName>
    </recommendedName>
</protein>
<evidence type="ECO:0000256" key="1">
    <source>
        <dbReference type="SAM" id="SignalP"/>
    </source>
</evidence>
<gene>
    <name evidence="2" type="ORF">BDU57DRAFT_118237</name>
</gene>
<evidence type="ECO:0000313" key="2">
    <source>
        <dbReference type="EMBL" id="KAF1918699.1"/>
    </source>
</evidence>
<organism evidence="2 3">
    <name type="scientific">Ampelomyces quisqualis</name>
    <name type="common">Powdery mildew agent</name>
    <dbReference type="NCBI Taxonomy" id="50730"/>
    <lineage>
        <taxon>Eukaryota</taxon>
        <taxon>Fungi</taxon>
        <taxon>Dikarya</taxon>
        <taxon>Ascomycota</taxon>
        <taxon>Pezizomycotina</taxon>
        <taxon>Dothideomycetes</taxon>
        <taxon>Pleosporomycetidae</taxon>
        <taxon>Pleosporales</taxon>
        <taxon>Pleosporineae</taxon>
        <taxon>Phaeosphaeriaceae</taxon>
        <taxon>Ampelomyces</taxon>
    </lineage>
</organism>
<feature type="chain" id="PRO_5025337240" description="Secreted protein" evidence="1">
    <location>
        <begin position="19"/>
        <end position="143"/>
    </location>
</feature>
<dbReference type="AlphaFoldDB" id="A0A6A5QTI6"/>